<dbReference type="PANTHER" id="PTHR46082:SF11">
    <property type="entry name" value="AAA+ ATPASE DOMAIN-CONTAINING PROTEIN-RELATED"/>
    <property type="match status" value="1"/>
</dbReference>
<sequence>MLDPAQPASTLKLVPIATSQKGGALHSQPVTLELVGWVCALPKEQTAAIAMLDRRYADLPRLPNDHNTYTLGSIGNHNVVVACLPKGRIGTVSAAIVATQLIHAFPSIKFGLMVGIGGGIPPKVRLGDIVVGTPSGQYPGVVQWDLGKKEEDKFIRTGSSNNPPSLLLSAVTKLESDHELTRSRIPDYLDEMVSKYPRLAPKYLRPESLRDVLFKADYDHNESTPDYPDVDSPENENEEDEEESCRNCDKTQVIKRKPQDMLVHYGLIASGNSVVKSATFRENLQQYFKGEVLCIEMEAAGLLDNFPCIVIRGICNYADSHKNKTWQEHAAALAAAYAKELLGYIQPSDVDKEQTAGDILSGG</sequence>
<evidence type="ECO:0000256" key="1">
    <source>
        <dbReference type="SAM" id="MobiDB-lite"/>
    </source>
</evidence>
<dbReference type="InterPro" id="IPR000845">
    <property type="entry name" value="Nucleoside_phosphorylase_d"/>
</dbReference>
<dbReference type="STRING" id="363999.A0A439CPY7"/>
<dbReference type="Proteomes" id="UP000286045">
    <property type="component" value="Unassembled WGS sequence"/>
</dbReference>
<accession>A0A439CPY7</accession>
<comment type="caution">
    <text evidence="3">The sequence shown here is derived from an EMBL/GenBank/DDBJ whole genome shotgun (WGS) entry which is preliminary data.</text>
</comment>
<dbReference type="EMBL" id="RYZI01000607">
    <property type="protein sequence ID" value="RWA04226.1"/>
    <property type="molecule type" value="Genomic_DNA"/>
</dbReference>
<organism evidence="3 4">
    <name type="scientific">Xylaria grammica</name>
    <dbReference type="NCBI Taxonomy" id="363999"/>
    <lineage>
        <taxon>Eukaryota</taxon>
        <taxon>Fungi</taxon>
        <taxon>Dikarya</taxon>
        <taxon>Ascomycota</taxon>
        <taxon>Pezizomycotina</taxon>
        <taxon>Sordariomycetes</taxon>
        <taxon>Xylariomycetidae</taxon>
        <taxon>Xylariales</taxon>
        <taxon>Xylariaceae</taxon>
        <taxon>Xylaria</taxon>
    </lineage>
</organism>
<dbReference type="GO" id="GO:0003824">
    <property type="term" value="F:catalytic activity"/>
    <property type="evidence" value="ECO:0007669"/>
    <property type="project" value="InterPro"/>
</dbReference>
<dbReference type="PANTHER" id="PTHR46082">
    <property type="entry name" value="ATP/GTP-BINDING PROTEIN-RELATED"/>
    <property type="match status" value="1"/>
</dbReference>
<dbReference type="Pfam" id="PF01048">
    <property type="entry name" value="PNP_UDP_1"/>
    <property type="match status" value="1"/>
</dbReference>
<gene>
    <name evidence="3" type="ORF">EKO27_g10878</name>
</gene>
<dbReference type="SUPFAM" id="SSF53167">
    <property type="entry name" value="Purine and uridine phosphorylases"/>
    <property type="match status" value="1"/>
</dbReference>
<dbReference type="GO" id="GO:0009116">
    <property type="term" value="P:nucleoside metabolic process"/>
    <property type="evidence" value="ECO:0007669"/>
    <property type="project" value="InterPro"/>
</dbReference>
<dbReference type="InterPro" id="IPR053137">
    <property type="entry name" value="NLR-like"/>
</dbReference>
<name>A0A439CPY7_9PEZI</name>
<feature type="domain" description="Nucleoside phosphorylase" evidence="2">
    <location>
        <begin position="37"/>
        <end position="134"/>
    </location>
</feature>
<dbReference type="InterPro" id="IPR035994">
    <property type="entry name" value="Nucleoside_phosphorylase_sf"/>
</dbReference>
<reference evidence="3 4" key="1">
    <citation type="submission" date="2018-12" db="EMBL/GenBank/DDBJ databases">
        <title>Draft genome sequence of Xylaria grammica IHI A82.</title>
        <authorList>
            <person name="Buettner E."/>
            <person name="Kellner H."/>
        </authorList>
    </citation>
    <scope>NUCLEOTIDE SEQUENCE [LARGE SCALE GENOMIC DNA]</scope>
    <source>
        <strain evidence="3 4">IHI A82</strain>
    </source>
</reference>
<feature type="region of interest" description="Disordered" evidence="1">
    <location>
        <begin position="221"/>
        <end position="247"/>
    </location>
</feature>
<evidence type="ECO:0000313" key="3">
    <source>
        <dbReference type="EMBL" id="RWA04226.1"/>
    </source>
</evidence>
<evidence type="ECO:0000259" key="2">
    <source>
        <dbReference type="Pfam" id="PF01048"/>
    </source>
</evidence>
<keyword evidence="4" id="KW-1185">Reference proteome</keyword>
<feature type="compositionally biased region" description="Acidic residues" evidence="1">
    <location>
        <begin position="228"/>
        <end position="243"/>
    </location>
</feature>
<protein>
    <recommendedName>
        <fullName evidence="2">Nucleoside phosphorylase domain-containing protein</fullName>
    </recommendedName>
</protein>
<proteinExistence type="predicted"/>
<dbReference type="AlphaFoldDB" id="A0A439CPY7"/>
<dbReference type="Gene3D" id="3.40.50.1580">
    <property type="entry name" value="Nucleoside phosphorylase domain"/>
    <property type="match status" value="1"/>
</dbReference>
<evidence type="ECO:0000313" key="4">
    <source>
        <dbReference type="Proteomes" id="UP000286045"/>
    </source>
</evidence>